<comment type="caution">
    <text evidence="2">The sequence shown here is derived from an EMBL/GenBank/DDBJ whole genome shotgun (WGS) entry which is preliminary data.</text>
</comment>
<dbReference type="RefSeq" id="WP_131847706.1">
    <property type="nucleotide sequence ID" value="NZ_SLXV01000003.1"/>
</dbReference>
<protein>
    <submittedName>
        <fullName evidence="2">Uncharacterized protein DUF2812</fullName>
    </submittedName>
</protein>
<keyword evidence="3" id="KW-1185">Reference proteome</keyword>
<sequence length="201" mass="23778">MKRFKLFVDIHKEEVWLNEQLKQGYELVRVSGVGKYYFKKITNTNQVIRVACRSLKKGELISYIKTYTDLGWKRVPNSQYHPIHYWIKEKDGHDDLCQDITLLSNEMLEKITSSYLPIFSLLVAIFPLLLAQGKIFYLNPKGAYFTPDLWEKEDGQFILSFLFETPFALGRFAFPWLLIIMLVFFVLKIGFFTVKCRRIKK</sequence>
<reference evidence="2 3" key="1">
    <citation type="submission" date="2019-03" db="EMBL/GenBank/DDBJ databases">
        <title>Genomic Encyclopedia of Type Strains, Phase IV (KMG-IV): sequencing the most valuable type-strain genomes for metagenomic binning, comparative biology and taxonomic classification.</title>
        <authorList>
            <person name="Goeker M."/>
        </authorList>
    </citation>
    <scope>NUCLEOTIDE SEQUENCE [LARGE SCALE GENOMIC DNA]</scope>
    <source>
        <strain evidence="2 3">DSM 46831</strain>
    </source>
</reference>
<gene>
    <name evidence="2" type="ORF">EDD57_10328</name>
</gene>
<proteinExistence type="predicted"/>
<dbReference type="InterPro" id="IPR021359">
    <property type="entry name" value="DUF2812"/>
</dbReference>
<keyword evidence="1" id="KW-0472">Membrane</keyword>
<evidence type="ECO:0000256" key="1">
    <source>
        <dbReference type="SAM" id="Phobius"/>
    </source>
</evidence>
<dbReference type="AlphaFoldDB" id="A0A4R2S1W1"/>
<name>A0A4R2S1W1_9BACL</name>
<dbReference type="EMBL" id="SLXV01000003">
    <property type="protein sequence ID" value="TCP70215.1"/>
    <property type="molecule type" value="Genomic_DNA"/>
</dbReference>
<keyword evidence="1" id="KW-0812">Transmembrane</keyword>
<keyword evidence="1" id="KW-1133">Transmembrane helix</keyword>
<dbReference type="Proteomes" id="UP000294746">
    <property type="component" value="Unassembled WGS sequence"/>
</dbReference>
<evidence type="ECO:0000313" key="2">
    <source>
        <dbReference type="EMBL" id="TCP70215.1"/>
    </source>
</evidence>
<dbReference type="Pfam" id="PF11193">
    <property type="entry name" value="DUF2812"/>
    <property type="match status" value="1"/>
</dbReference>
<feature type="transmembrane region" description="Helical" evidence="1">
    <location>
        <begin position="173"/>
        <end position="194"/>
    </location>
</feature>
<organism evidence="2 3">
    <name type="scientific">Baia soyae</name>
    <dbReference type="NCBI Taxonomy" id="1544746"/>
    <lineage>
        <taxon>Bacteria</taxon>
        <taxon>Bacillati</taxon>
        <taxon>Bacillota</taxon>
        <taxon>Bacilli</taxon>
        <taxon>Bacillales</taxon>
        <taxon>Thermoactinomycetaceae</taxon>
        <taxon>Baia</taxon>
    </lineage>
</organism>
<dbReference type="OrthoDB" id="8757095at2"/>
<feature type="transmembrane region" description="Helical" evidence="1">
    <location>
        <begin position="115"/>
        <end position="137"/>
    </location>
</feature>
<accession>A0A4R2S1W1</accession>
<evidence type="ECO:0000313" key="3">
    <source>
        <dbReference type="Proteomes" id="UP000294746"/>
    </source>
</evidence>